<dbReference type="PATRIC" id="fig|1409788.3.peg.331"/>
<organism evidence="2 3">
    <name type="scientific">Sunxiuqinia dokdonensis</name>
    <dbReference type="NCBI Taxonomy" id="1409788"/>
    <lineage>
        <taxon>Bacteria</taxon>
        <taxon>Pseudomonadati</taxon>
        <taxon>Bacteroidota</taxon>
        <taxon>Bacteroidia</taxon>
        <taxon>Marinilabiliales</taxon>
        <taxon>Prolixibacteraceae</taxon>
        <taxon>Sunxiuqinia</taxon>
    </lineage>
</organism>
<dbReference type="RefSeq" id="WP_053179106.1">
    <property type="nucleotide sequence ID" value="NZ_LGIA01000014.1"/>
</dbReference>
<evidence type="ECO:0000313" key="2">
    <source>
        <dbReference type="EMBL" id="KOH46921.1"/>
    </source>
</evidence>
<sequence length="356" mass="41135">MKQISYLKNYYTAYLKSYLKSYLKLNQNGERSSQYLDIGILNPTIGTSNLGDYIIYESVYKNLRETYPKDVFTNFPTQLYNSFDTKHLMSQKDILFVAGTNLLASNLERRLQWKISQSHKLFLKNKVVLFGCGWWQYQDEINQYSARIYKSILNSNLIHAARDNYTVEKFHSIGINNVVNASCPTLWRLSPEVCSKIPTQRKDSVVTTLTSYNKNKADDLKMLELLSKNYETVFLWMQSYEDIQYLNELTPGIQNLTIIPPTLEAYDALLAQKSIDYIGTRLHAGVRALQNNIRTLILAVDNRAIEIGEDTNLNVIRREQVEEISSFIEGVYVTNIKLPHENIQAFKNSLANYKLA</sequence>
<dbReference type="Pfam" id="PF04230">
    <property type="entry name" value="PS_pyruv_trans"/>
    <property type="match status" value="1"/>
</dbReference>
<evidence type="ECO:0000313" key="3">
    <source>
        <dbReference type="Proteomes" id="UP000036958"/>
    </source>
</evidence>
<reference evidence="3" key="1">
    <citation type="submission" date="2015-07" db="EMBL/GenBank/DDBJ databases">
        <title>Genome sequencing of Sunxiuqinia dokdonensis strain SK.</title>
        <authorList>
            <person name="Ahn S."/>
            <person name="Kim B.-C."/>
        </authorList>
    </citation>
    <scope>NUCLEOTIDE SEQUENCE [LARGE SCALE GENOMIC DNA]</scope>
    <source>
        <strain evidence="3">SK</strain>
    </source>
</reference>
<evidence type="ECO:0000259" key="1">
    <source>
        <dbReference type="Pfam" id="PF04230"/>
    </source>
</evidence>
<accession>A0A0L8VEN4</accession>
<dbReference type="Proteomes" id="UP000036958">
    <property type="component" value="Unassembled WGS sequence"/>
</dbReference>
<gene>
    <name evidence="2" type="ORF">NC99_03210</name>
</gene>
<dbReference type="OrthoDB" id="9802987at2"/>
<keyword evidence="3" id="KW-1185">Reference proteome</keyword>
<protein>
    <recommendedName>
        <fullName evidence="1">Polysaccharide pyruvyl transferase domain-containing protein</fullName>
    </recommendedName>
</protein>
<name>A0A0L8VEN4_9BACT</name>
<dbReference type="STRING" id="1409788.NC99_03210"/>
<comment type="caution">
    <text evidence="2">The sequence shown here is derived from an EMBL/GenBank/DDBJ whole genome shotgun (WGS) entry which is preliminary data.</text>
</comment>
<proteinExistence type="predicted"/>
<dbReference type="AlphaFoldDB" id="A0A0L8VEN4"/>
<feature type="domain" description="Polysaccharide pyruvyl transferase" evidence="1">
    <location>
        <begin position="49"/>
        <end position="302"/>
    </location>
</feature>
<dbReference type="EMBL" id="LGIA01000014">
    <property type="protein sequence ID" value="KOH46921.1"/>
    <property type="molecule type" value="Genomic_DNA"/>
</dbReference>
<dbReference type="InterPro" id="IPR007345">
    <property type="entry name" value="Polysacch_pyruvyl_Trfase"/>
</dbReference>